<accession>E9H2R7</accession>
<dbReference type="InParanoid" id="E9H2R7"/>
<dbReference type="EMBL" id="GL732587">
    <property type="protein sequence ID" value="EFX73831.1"/>
    <property type="molecule type" value="Genomic_DNA"/>
</dbReference>
<dbReference type="HOGENOM" id="CLU_1497755_0_0_1"/>
<gene>
    <name evidence="1" type="ORF">DAPPUDRAFT_324802</name>
</gene>
<evidence type="ECO:0000313" key="2">
    <source>
        <dbReference type="Proteomes" id="UP000000305"/>
    </source>
</evidence>
<dbReference type="Proteomes" id="UP000000305">
    <property type="component" value="Unassembled WGS sequence"/>
</dbReference>
<dbReference type="OrthoDB" id="6400419at2759"/>
<dbReference type="AlphaFoldDB" id="E9H2R7"/>
<sequence>MEEVSENVKVASELTATVSYNISRRRRQNILNHTDPRYDYVLKDPKSFWSKQTALIPDFWLYIFDGKLYFAYPTLKGIESRNWEKPKKERQYPSPKYPGLQFTTEMITILAGNTRKLSLRVFILDTNGIKLNASTKNITLQEFEASTMSFYVRAPDMKRFICTDFHPFKFRDMTLGELGH</sequence>
<keyword evidence="2" id="KW-1185">Reference proteome</keyword>
<protein>
    <submittedName>
        <fullName evidence="1">Uncharacterized protein</fullName>
    </submittedName>
</protein>
<organism evidence="1 2">
    <name type="scientific">Daphnia pulex</name>
    <name type="common">Water flea</name>
    <dbReference type="NCBI Taxonomy" id="6669"/>
    <lineage>
        <taxon>Eukaryota</taxon>
        <taxon>Metazoa</taxon>
        <taxon>Ecdysozoa</taxon>
        <taxon>Arthropoda</taxon>
        <taxon>Crustacea</taxon>
        <taxon>Branchiopoda</taxon>
        <taxon>Diplostraca</taxon>
        <taxon>Cladocera</taxon>
        <taxon>Anomopoda</taxon>
        <taxon>Daphniidae</taxon>
        <taxon>Daphnia</taxon>
    </lineage>
</organism>
<name>E9H2R7_DAPPU</name>
<proteinExistence type="predicted"/>
<evidence type="ECO:0000313" key="1">
    <source>
        <dbReference type="EMBL" id="EFX73831.1"/>
    </source>
</evidence>
<dbReference type="KEGG" id="dpx:DAPPUDRAFT_324802"/>
<reference evidence="1 2" key="1">
    <citation type="journal article" date="2011" name="Science">
        <title>The ecoresponsive genome of Daphnia pulex.</title>
        <authorList>
            <person name="Colbourne J.K."/>
            <person name="Pfrender M.E."/>
            <person name="Gilbert D."/>
            <person name="Thomas W.K."/>
            <person name="Tucker A."/>
            <person name="Oakley T.H."/>
            <person name="Tokishita S."/>
            <person name="Aerts A."/>
            <person name="Arnold G.J."/>
            <person name="Basu M.K."/>
            <person name="Bauer D.J."/>
            <person name="Caceres C.E."/>
            <person name="Carmel L."/>
            <person name="Casola C."/>
            <person name="Choi J.H."/>
            <person name="Detter J.C."/>
            <person name="Dong Q."/>
            <person name="Dusheyko S."/>
            <person name="Eads B.D."/>
            <person name="Frohlich T."/>
            <person name="Geiler-Samerotte K.A."/>
            <person name="Gerlach D."/>
            <person name="Hatcher P."/>
            <person name="Jogdeo S."/>
            <person name="Krijgsveld J."/>
            <person name="Kriventseva E.V."/>
            <person name="Kultz D."/>
            <person name="Laforsch C."/>
            <person name="Lindquist E."/>
            <person name="Lopez J."/>
            <person name="Manak J.R."/>
            <person name="Muller J."/>
            <person name="Pangilinan J."/>
            <person name="Patwardhan R.P."/>
            <person name="Pitluck S."/>
            <person name="Pritham E.J."/>
            <person name="Rechtsteiner A."/>
            <person name="Rho M."/>
            <person name="Rogozin I.B."/>
            <person name="Sakarya O."/>
            <person name="Salamov A."/>
            <person name="Schaack S."/>
            <person name="Shapiro H."/>
            <person name="Shiga Y."/>
            <person name="Skalitzky C."/>
            <person name="Smith Z."/>
            <person name="Souvorov A."/>
            <person name="Sung W."/>
            <person name="Tang Z."/>
            <person name="Tsuchiya D."/>
            <person name="Tu H."/>
            <person name="Vos H."/>
            <person name="Wang M."/>
            <person name="Wolf Y.I."/>
            <person name="Yamagata H."/>
            <person name="Yamada T."/>
            <person name="Ye Y."/>
            <person name="Shaw J.R."/>
            <person name="Andrews J."/>
            <person name="Crease T.J."/>
            <person name="Tang H."/>
            <person name="Lucas S.M."/>
            <person name="Robertson H.M."/>
            <person name="Bork P."/>
            <person name="Koonin E.V."/>
            <person name="Zdobnov E.M."/>
            <person name="Grigoriev I.V."/>
            <person name="Lynch M."/>
            <person name="Boore J.L."/>
        </authorList>
    </citation>
    <scope>NUCLEOTIDE SEQUENCE [LARGE SCALE GENOMIC DNA]</scope>
</reference>